<feature type="compositionally biased region" description="Polar residues" evidence="9">
    <location>
        <begin position="148"/>
        <end position="162"/>
    </location>
</feature>
<evidence type="ECO:0000256" key="9">
    <source>
        <dbReference type="SAM" id="MobiDB-lite"/>
    </source>
</evidence>
<dbReference type="FunFam" id="1.10.10.60:FF:000312">
    <property type="entry name" value="Mix-type homeobox gene 1"/>
    <property type="match status" value="1"/>
</dbReference>
<dbReference type="AlphaFoldDB" id="A0AAY4DV70"/>
<evidence type="ECO:0000256" key="7">
    <source>
        <dbReference type="PROSITE-ProRule" id="PRU00108"/>
    </source>
</evidence>
<dbReference type="InterPro" id="IPR001356">
    <property type="entry name" value="HD"/>
</dbReference>
<proteinExistence type="inferred from homology"/>
<dbReference type="SUPFAM" id="SSF46689">
    <property type="entry name" value="Homeodomain-like"/>
    <property type="match status" value="1"/>
</dbReference>
<dbReference type="SMART" id="SM00389">
    <property type="entry name" value="HOX"/>
    <property type="match status" value="1"/>
</dbReference>
<accession>A0AAY4DV70</accession>
<feature type="region of interest" description="Disordered" evidence="9">
    <location>
        <begin position="25"/>
        <end position="50"/>
    </location>
</feature>
<reference evidence="11" key="3">
    <citation type="submission" date="2025-09" db="UniProtKB">
        <authorList>
            <consortium name="Ensembl"/>
        </authorList>
    </citation>
    <scope>IDENTIFICATION</scope>
</reference>
<evidence type="ECO:0000313" key="12">
    <source>
        <dbReference type="Proteomes" id="UP000694580"/>
    </source>
</evidence>
<keyword evidence="4 7" id="KW-0238">DNA-binding</keyword>
<keyword evidence="3" id="KW-0217">Developmental protein</keyword>
<protein>
    <recommendedName>
        <fullName evidence="10">Homeobox domain-containing protein</fullName>
    </recommendedName>
</protein>
<dbReference type="PROSITE" id="PS50071">
    <property type="entry name" value="HOMEOBOX_2"/>
    <property type="match status" value="1"/>
</dbReference>
<feature type="compositionally biased region" description="Basic and acidic residues" evidence="9">
    <location>
        <begin position="37"/>
        <end position="47"/>
    </location>
</feature>
<dbReference type="Proteomes" id="UP000694580">
    <property type="component" value="Chromosome 6"/>
</dbReference>
<dbReference type="InterPro" id="IPR042223">
    <property type="entry name" value="SEBOX"/>
</dbReference>
<dbReference type="Pfam" id="PF00046">
    <property type="entry name" value="Homeodomain"/>
    <property type="match status" value="1"/>
</dbReference>
<evidence type="ECO:0000256" key="8">
    <source>
        <dbReference type="RuleBase" id="RU000682"/>
    </source>
</evidence>
<feature type="domain" description="Homeobox" evidence="10">
    <location>
        <begin position="46"/>
        <end position="106"/>
    </location>
</feature>
<dbReference type="GO" id="GO:0003677">
    <property type="term" value="F:DNA binding"/>
    <property type="evidence" value="ECO:0007669"/>
    <property type="project" value="UniProtKB-UniRule"/>
</dbReference>
<feature type="compositionally biased region" description="Polar residues" evidence="9">
    <location>
        <begin position="25"/>
        <end position="36"/>
    </location>
</feature>
<keyword evidence="12" id="KW-1185">Reference proteome</keyword>
<evidence type="ECO:0000256" key="5">
    <source>
        <dbReference type="ARBA" id="ARBA00023155"/>
    </source>
</evidence>
<dbReference type="GO" id="GO:0005634">
    <property type="term" value="C:nucleus"/>
    <property type="evidence" value="ECO:0007669"/>
    <property type="project" value="UniProtKB-SubCell"/>
</dbReference>
<sequence length="291" mass="31837">MELFVDQELRQAGARERCAVFSTSADSIRSHATTSPESDRTGHLEGQRKRKRTIFSRAQLSELERAFVVTPYPDITLRERLAAITLLPESKIQVWFQNRRARSIKSGRLSRPVMKRSSGPACLLSAVPTSCNPSQVARVAPEAWSCASNKHQQQQPNPSWSHQVFGPWSLDLPQPSPPPPPISPDLPGALPWATRPPQQPGPFLLPPAAAGRHFHQAQQPWSDFGPACAAGYGPKPHAAAQGRYASVSVDQVVPTQQQVYWEGAVARPQTSLGDISELIHSAAVVTNLGEF</sequence>
<reference evidence="11" key="2">
    <citation type="submission" date="2025-08" db="UniProtKB">
        <authorList>
            <consortium name="Ensembl"/>
        </authorList>
    </citation>
    <scope>IDENTIFICATION</scope>
</reference>
<comment type="subcellular location">
    <subcellularLocation>
        <location evidence="1 7 8">Nucleus</location>
    </subcellularLocation>
</comment>
<evidence type="ECO:0000256" key="3">
    <source>
        <dbReference type="ARBA" id="ARBA00022473"/>
    </source>
</evidence>
<evidence type="ECO:0000256" key="4">
    <source>
        <dbReference type="ARBA" id="ARBA00023125"/>
    </source>
</evidence>
<dbReference type="PANTHER" id="PTHR47777:SF1">
    <property type="entry name" value="HOMEOBOX PROTEIN SEBOX"/>
    <property type="match status" value="1"/>
</dbReference>
<dbReference type="PANTHER" id="PTHR47777">
    <property type="entry name" value="HOMEOBOX PROTEIN SEBOX"/>
    <property type="match status" value="1"/>
</dbReference>
<gene>
    <name evidence="11" type="primary">SEBOX</name>
</gene>
<organism evidence="11 12">
    <name type="scientific">Denticeps clupeoides</name>
    <name type="common">denticle herring</name>
    <dbReference type="NCBI Taxonomy" id="299321"/>
    <lineage>
        <taxon>Eukaryota</taxon>
        <taxon>Metazoa</taxon>
        <taxon>Chordata</taxon>
        <taxon>Craniata</taxon>
        <taxon>Vertebrata</taxon>
        <taxon>Euteleostomi</taxon>
        <taxon>Actinopterygii</taxon>
        <taxon>Neopterygii</taxon>
        <taxon>Teleostei</taxon>
        <taxon>Clupei</taxon>
        <taxon>Clupeiformes</taxon>
        <taxon>Denticipitoidei</taxon>
        <taxon>Denticipitidae</taxon>
        <taxon>Denticeps</taxon>
    </lineage>
</organism>
<evidence type="ECO:0000256" key="2">
    <source>
        <dbReference type="ARBA" id="ARBA00005733"/>
    </source>
</evidence>
<dbReference type="GeneTree" id="ENSGT00920000149180"/>
<dbReference type="InterPro" id="IPR009057">
    <property type="entry name" value="Homeodomain-like_sf"/>
</dbReference>
<dbReference type="CDD" id="cd00086">
    <property type="entry name" value="homeodomain"/>
    <property type="match status" value="1"/>
</dbReference>
<evidence type="ECO:0000256" key="6">
    <source>
        <dbReference type="ARBA" id="ARBA00023242"/>
    </source>
</evidence>
<keyword evidence="5 7" id="KW-0371">Homeobox</keyword>
<evidence type="ECO:0000256" key="1">
    <source>
        <dbReference type="ARBA" id="ARBA00004123"/>
    </source>
</evidence>
<keyword evidence="6 7" id="KW-0539">Nucleus</keyword>
<name>A0AAY4DV70_9TELE</name>
<feature type="region of interest" description="Disordered" evidence="9">
    <location>
        <begin position="148"/>
        <end position="182"/>
    </location>
</feature>
<reference evidence="11 12" key="1">
    <citation type="submission" date="2020-06" db="EMBL/GenBank/DDBJ databases">
        <authorList>
            <consortium name="Wellcome Sanger Institute Data Sharing"/>
        </authorList>
    </citation>
    <scope>NUCLEOTIDE SEQUENCE [LARGE SCALE GENOMIC DNA]</scope>
</reference>
<dbReference type="Gene3D" id="1.10.10.60">
    <property type="entry name" value="Homeodomain-like"/>
    <property type="match status" value="1"/>
</dbReference>
<comment type="similarity">
    <text evidence="2">Belongs to the paired homeobox family.</text>
</comment>
<feature type="DNA-binding region" description="Homeobox" evidence="7">
    <location>
        <begin position="48"/>
        <end position="107"/>
    </location>
</feature>
<dbReference type="Ensembl" id="ENSDCDT00010059784.1">
    <property type="protein sequence ID" value="ENSDCDP00010049387.1"/>
    <property type="gene ID" value="ENSDCDG00010029571.1"/>
</dbReference>
<evidence type="ECO:0000259" key="10">
    <source>
        <dbReference type="PROSITE" id="PS50071"/>
    </source>
</evidence>
<evidence type="ECO:0000313" key="11">
    <source>
        <dbReference type="Ensembl" id="ENSDCDP00010049387.1"/>
    </source>
</evidence>